<protein>
    <recommendedName>
        <fullName evidence="4">F-box domain-containing protein</fullName>
    </recommendedName>
</protein>
<keyword evidence="3" id="KW-1185">Reference proteome</keyword>
<name>A0AAJ0GKB7_9PEZI</name>
<organism evidence="2 3">
    <name type="scientific">Extremus antarcticus</name>
    <dbReference type="NCBI Taxonomy" id="702011"/>
    <lineage>
        <taxon>Eukaryota</taxon>
        <taxon>Fungi</taxon>
        <taxon>Dikarya</taxon>
        <taxon>Ascomycota</taxon>
        <taxon>Pezizomycotina</taxon>
        <taxon>Dothideomycetes</taxon>
        <taxon>Dothideomycetidae</taxon>
        <taxon>Mycosphaerellales</taxon>
        <taxon>Extremaceae</taxon>
        <taxon>Extremus</taxon>
    </lineage>
</organism>
<reference evidence="2" key="1">
    <citation type="submission" date="2023-04" db="EMBL/GenBank/DDBJ databases">
        <title>Black Yeasts Isolated from many extreme environments.</title>
        <authorList>
            <person name="Coleine C."/>
            <person name="Stajich J.E."/>
            <person name="Selbmann L."/>
        </authorList>
    </citation>
    <scope>NUCLEOTIDE SEQUENCE</scope>
    <source>
        <strain evidence="2">CCFEE 5312</strain>
    </source>
</reference>
<comment type="caution">
    <text evidence="2">The sequence shown here is derived from an EMBL/GenBank/DDBJ whole genome shotgun (WGS) entry which is preliminary data.</text>
</comment>
<evidence type="ECO:0008006" key="4">
    <source>
        <dbReference type="Google" id="ProtNLM"/>
    </source>
</evidence>
<evidence type="ECO:0000313" key="3">
    <source>
        <dbReference type="Proteomes" id="UP001271007"/>
    </source>
</evidence>
<evidence type="ECO:0000313" key="2">
    <source>
        <dbReference type="EMBL" id="KAK3059239.1"/>
    </source>
</evidence>
<feature type="region of interest" description="Disordered" evidence="1">
    <location>
        <begin position="1"/>
        <end position="42"/>
    </location>
</feature>
<dbReference type="AlphaFoldDB" id="A0AAJ0GKB7"/>
<proteinExistence type="predicted"/>
<dbReference type="EMBL" id="JAWDJX010000001">
    <property type="protein sequence ID" value="KAK3059239.1"/>
    <property type="molecule type" value="Genomic_DNA"/>
</dbReference>
<gene>
    <name evidence="2" type="ORF">LTR09_000805</name>
</gene>
<sequence length="240" mass="26228">MAAPGGDESTDTQTMCDNKTAQPCPSSSATMAAHDKPEALTTLDEAVNTNELESSAQQTRSSSPHTVFDIPELLEMILQELDPLDIVMASSINTMAKDLVTRSSALRKAMSVDAEPDSSCYIPLLGRCTAEYPRHDGFLLDFLVPSNDDEDDEDVEPKYIAYHDFMLGHETFRAPSSGQLPTVSGLGRNMMFIQPPVRLVEISLMCCSGGAQPCNDEEMNSQEINARNGSPPRMVFHPVR</sequence>
<evidence type="ECO:0000256" key="1">
    <source>
        <dbReference type="SAM" id="MobiDB-lite"/>
    </source>
</evidence>
<feature type="compositionally biased region" description="Polar residues" evidence="1">
    <location>
        <begin position="11"/>
        <end position="30"/>
    </location>
</feature>
<accession>A0AAJ0GKB7</accession>
<dbReference type="Proteomes" id="UP001271007">
    <property type="component" value="Unassembled WGS sequence"/>
</dbReference>